<feature type="compositionally biased region" description="Basic and acidic residues" evidence="8">
    <location>
        <begin position="344"/>
        <end position="358"/>
    </location>
</feature>
<feature type="compositionally biased region" description="Polar residues" evidence="8">
    <location>
        <begin position="361"/>
        <end position="373"/>
    </location>
</feature>
<evidence type="ECO:0000256" key="8">
    <source>
        <dbReference type="SAM" id="MobiDB-lite"/>
    </source>
</evidence>
<keyword evidence="2 7" id="KW-0547">Nucleotide-binding</keyword>
<dbReference type="SMART" id="SM00129">
    <property type="entry name" value="KISc"/>
    <property type="match status" value="1"/>
</dbReference>
<evidence type="ECO:0000256" key="4">
    <source>
        <dbReference type="ARBA" id="ARBA00023054"/>
    </source>
</evidence>
<comment type="caution">
    <text evidence="10">The sequence shown here is derived from an EMBL/GenBank/DDBJ whole genome shotgun (WGS) entry which is preliminary data.</text>
</comment>
<keyword evidence="4" id="KW-0175">Coiled coil</keyword>
<organism evidence="10 11">
    <name type="scientific">Periplaneta americana</name>
    <name type="common">American cockroach</name>
    <name type="synonym">Blatta americana</name>
    <dbReference type="NCBI Taxonomy" id="6978"/>
    <lineage>
        <taxon>Eukaryota</taxon>
        <taxon>Metazoa</taxon>
        <taxon>Ecdysozoa</taxon>
        <taxon>Arthropoda</taxon>
        <taxon>Hexapoda</taxon>
        <taxon>Insecta</taxon>
        <taxon>Pterygota</taxon>
        <taxon>Neoptera</taxon>
        <taxon>Polyneoptera</taxon>
        <taxon>Dictyoptera</taxon>
        <taxon>Blattodea</taxon>
        <taxon>Blattoidea</taxon>
        <taxon>Blattidae</taxon>
        <taxon>Blattinae</taxon>
        <taxon>Periplaneta</taxon>
    </lineage>
</organism>
<keyword evidence="5 7" id="KW-0505">Motor protein</keyword>
<evidence type="ECO:0000256" key="6">
    <source>
        <dbReference type="ARBA" id="ARBA00023212"/>
    </source>
</evidence>
<dbReference type="InterPro" id="IPR027640">
    <property type="entry name" value="Kinesin-like_fam"/>
</dbReference>
<proteinExistence type="inferred from homology"/>
<dbReference type="Pfam" id="PF00225">
    <property type="entry name" value="Kinesin"/>
    <property type="match status" value="1"/>
</dbReference>
<dbReference type="PROSITE" id="PS50067">
    <property type="entry name" value="KINESIN_MOTOR_2"/>
    <property type="match status" value="1"/>
</dbReference>
<keyword evidence="3 7" id="KW-0067">ATP-binding</keyword>
<evidence type="ECO:0000256" key="1">
    <source>
        <dbReference type="ARBA" id="ARBA00004245"/>
    </source>
</evidence>
<dbReference type="Gene3D" id="3.40.850.10">
    <property type="entry name" value="Kinesin motor domain"/>
    <property type="match status" value="1"/>
</dbReference>
<sequence length="373" mass="43133">MFAFSSDERAFNIESYFRTGKLTSQLHKQYLEKVIKTYVKEQPFHPILDSWEGQVNPSLYDEIFTNEENELKIFIKYLQNSSFLLQTGRQIASREDALKIHSLNLLSVVSSYIQSHVEICVVCIKINKRKRSVCECEKCLFRSRMCLILIKKLSLKSFHRRYLIRTYKSSVLISGVATLKNRLLARRSRKTPDMKNVEHLRQAEEKDVVKVFCRIRSPQDENYTSCLRILSDKEVSLISHNAPSSRAGPKELHCTFQQVFKGDDSQQTVFKQVALPLIKNLFSGRNDLLFAYGITGSGKTYTMTGDSQDSGIIRRSLDVIFNNITHLQADKYVFKPDKMNGFEIQSDRDASKDRHRELQTYLKSASSQKTPKK</sequence>
<accession>A0ABQ8RVM3</accession>
<dbReference type="InterPro" id="IPR001752">
    <property type="entry name" value="Kinesin_motor_dom"/>
</dbReference>
<evidence type="ECO:0000256" key="3">
    <source>
        <dbReference type="ARBA" id="ARBA00022840"/>
    </source>
</evidence>
<protein>
    <recommendedName>
        <fullName evidence="9">Kinesin motor domain-containing protein</fullName>
    </recommendedName>
</protein>
<name>A0ABQ8RVM3_PERAM</name>
<keyword evidence="6" id="KW-0963">Cytoplasm</keyword>
<dbReference type="EMBL" id="JAJSOF020000042">
    <property type="protein sequence ID" value="KAJ4425672.1"/>
    <property type="molecule type" value="Genomic_DNA"/>
</dbReference>
<evidence type="ECO:0000256" key="2">
    <source>
        <dbReference type="ARBA" id="ARBA00022741"/>
    </source>
</evidence>
<evidence type="ECO:0000256" key="5">
    <source>
        <dbReference type="ARBA" id="ARBA00023175"/>
    </source>
</evidence>
<keyword evidence="11" id="KW-1185">Reference proteome</keyword>
<gene>
    <name evidence="10" type="ORF">ANN_27868</name>
</gene>
<evidence type="ECO:0000313" key="10">
    <source>
        <dbReference type="EMBL" id="KAJ4425672.1"/>
    </source>
</evidence>
<comment type="subcellular location">
    <subcellularLocation>
        <location evidence="1">Cytoplasm</location>
        <location evidence="1">Cytoskeleton</location>
    </subcellularLocation>
</comment>
<dbReference type="PANTHER" id="PTHR47968">
    <property type="entry name" value="CENTROMERE PROTEIN E"/>
    <property type="match status" value="1"/>
</dbReference>
<dbReference type="SUPFAM" id="SSF52540">
    <property type="entry name" value="P-loop containing nucleoside triphosphate hydrolases"/>
    <property type="match status" value="1"/>
</dbReference>
<dbReference type="PANTHER" id="PTHR47968:SF75">
    <property type="entry name" value="CENTROMERE-ASSOCIATED PROTEIN E"/>
    <property type="match status" value="1"/>
</dbReference>
<evidence type="ECO:0000313" key="11">
    <source>
        <dbReference type="Proteomes" id="UP001148838"/>
    </source>
</evidence>
<feature type="domain" description="Kinesin motor" evidence="9">
    <location>
        <begin position="208"/>
        <end position="373"/>
    </location>
</feature>
<evidence type="ECO:0000256" key="7">
    <source>
        <dbReference type="PROSITE-ProRule" id="PRU00283"/>
    </source>
</evidence>
<keyword evidence="6" id="KW-0206">Cytoskeleton</keyword>
<dbReference type="Proteomes" id="UP001148838">
    <property type="component" value="Unassembled WGS sequence"/>
</dbReference>
<dbReference type="InterPro" id="IPR027417">
    <property type="entry name" value="P-loop_NTPase"/>
</dbReference>
<feature type="region of interest" description="Disordered" evidence="8">
    <location>
        <begin position="344"/>
        <end position="373"/>
    </location>
</feature>
<comment type="similarity">
    <text evidence="7">Belongs to the TRAFAC class myosin-kinesin ATPase superfamily. Kinesin family.</text>
</comment>
<dbReference type="InterPro" id="IPR036961">
    <property type="entry name" value="Kinesin_motor_dom_sf"/>
</dbReference>
<reference evidence="10 11" key="1">
    <citation type="journal article" date="2022" name="Allergy">
        <title>Genome assembly and annotation of Periplaneta americana reveal a comprehensive cockroach allergen profile.</title>
        <authorList>
            <person name="Wang L."/>
            <person name="Xiong Q."/>
            <person name="Saelim N."/>
            <person name="Wang L."/>
            <person name="Nong W."/>
            <person name="Wan A.T."/>
            <person name="Shi M."/>
            <person name="Liu X."/>
            <person name="Cao Q."/>
            <person name="Hui J.H.L."/>
            <person name="Sookrung N."/>
            <person name="Leung T.F."/>
            <person name="Tungtrongchitr A."/>
            <person name="Tsui S.K.W."/>
        </authorList>
    </citation>
    <scope>NUCLEOTIDE SEQUENCE [LARGE SCALE GENOMIC DNA]</scope>
    <source>
        <strain evidence="10">PWHHKU_190912</strain>
    </source>
</reference>
<feature type="binding site" evidence="7">
    <location>
        <begin position="293"/>
        <end position="300"/>
    </location>
    <ligand>
        <name>ATP</name>
        <dbReference type="ChEBI" id="CHEBI:30616"/>
    </ligand>
</feature>
<evidence type="ECO:0000259" key="9">
    <source>
        <dbReference type="PROSITE" id="PS50067"/>
    </source>
</evidence>